<name>A0ACC1PE18_9APHY</name>
<proteinExistence type="predicted"/>
<dbReference type="EMBL" id="JANSHE010002638">
    <property type="protein sequence ID" value="KAJ2990392.1"/>
    <property type="molecule type" value="Genomic_DNA"/>
</dbReference>
<gene>
    <name evidence="1" type="ORF">NUW54_g8481</name>
</gene>
<dbReference type="Proteomes" id="UP001144978">
    <property type="component" value="Unassembled WGS sequence"/>
</dbReference>
<reference evidence="1" key="1">
    <citation type="submission" date="2022-08" db="EMBL/GenBank/DDBJ databases">
        <title>Genome Sequence of Pycnoporus sanguineus.</title>
        <authorList>
            <person name="Buettner E."/>
        </authorList>
    </citation>
    <scope>NUCLEOTIDE SEQUENCE</scope>
    <source>
        <strain evidence="1">CG-C14</strain>
    </source>
</reference>
<accession>A0ACC1PE18</accession>
<sequence>MSEKRCTECHVLKALDQFRPRVKTSKGGQKGEPNAICEPCEARRRTARQAREARKRKEPVEREHIPDKQRKRIAVDLDNMPDTPPGLEKIPTSDLGEISVLELTDKAGDLKAPYYAIAQVNAQATAPAEGTLGLRGRADKVAGLIGLAQGLHWTYSKHRTLKRSRDEIAESFWYHCAQSDQREANAKTSGSSKARDTRRMPRFPCNGWLHVTVREHSDIMQISIKHEADHLPYVDITIPTQWKEFIEQHARSQTPGKIWQGILAATGGRDINFKSSAVYYHWTKVTRKDWRLDNDPFVSARKFIEARGADYKIVLMDIKPEPGTRVLGFYIQDFMDAWATHTQELAMDSTWNTNGGNFELFSAVADANGAGIPLAFLFIHTEKDANTAGAKQTVLERFLHELKARGVEPEYTLTDKDWSEINAMRSVWPDSKHQLCFWHALRALKQRLCKNKDAPAPYQPTEAKRQFSFIDEHFVPAAQQPADGSHRVSAVLLH</sequence>
<comment type="caution">
    <text evidence="1">The sequence shown here is derived from an EMBL/GenBank/DDBJ whole genome shotgun (WGS) entry which is preliminary data.</text>
</comment>
<keyword evidence="2" id="KW-1185">Reference proteome</keyword>
<protein>
    <submittedName>
        <fullName evidence="1">Uncharacterized protein</fullName>
    </submittedName>
</protein>
<evidence type="ECO:0000313" key="2">
    <source>
        <dbReference type="Proteomes" id="UP001144978"/>
    </source>
</evidence>
<organism evidence="1 2">
    <name type="scientific">Trametes sanguinea</name>
    <dbReference type="NCBI Taxonomy" id="158606"/>
    <lineage>
        <taxon>Eukaryota</taxon>
        <taxon>Fungi</taxon>
        <taxon>Dikarya</taxon>
        <taxon>Basidiomycota</taxon>
        <taxon>Agaricomycotina</taxon>
        <taxon>Agaricomycetes</taxon>
        <taxon>Polyporales</taxon>
        <taxon>Polyporaceae</taxon>
        <taxon>Trametes</taxon>
    </lineage>
</organism>
<evidence type="ECO:0000313" key="1">
    <source>
        <dbReference type="EMBL" id="KAJ2990392.1"/>
    </source>
</evidence>